<keyword evidence="3" id="KW-0812">Transmembrane</keyword>
<evidence type="ECO:0000256" key="1">
    <source>
        <dbReference type="ARBA" id="ARBA00022737"/>
    </source>
</evidence>
<proteinExistence type="predicted"/>
<gene>
    <name evidence="4" type="ORF">FB559_2182</name>
</gene>
<keyword evidence="1" id="KW-0677">Repeat</keyword>
<protein>
    <submittedName>
        <fullName evidence="4">Tfp pilus assembly protein PilF</fullName>
    </submittedName>
</protein>
<comment type="caution">
    <text evidence="4">The sequence shown here is derived from an EMBL/GenBank/DDBJ whole genome shotgun (WGS) entry which is preliminary data.</text>
</comment>
<dbReference type="InterPro" id="IPR019734">
    <property type="entry name" value="TPR_rpt"/>
</dbReference>
<accession>A0A543CHQ9</accession>
<name>A0A543CHQ9_9ACTN</name>
<keyword evidence="2" id="KW-0802">TPR repeat</keyword>
<dbReference type="PANTHER" id="PTHR45586">
    <property type="entry name" value="TPR REPEAT-CONTAINING PROTEIN PA4667"/>
    <property type="match status" value="1"/>
</dbReference>
<keyword evidence="3" id="KW-1133">Transmembrane helix</keyword>
<evidence type="ECO:0000256" key="2">
    <source>
        <dbReference type="ARBA" id="ARBA00022803"/>
    </source>
</evidence>
<evidence type="ECO:0000256" key="3">
    <source>
        <dbReference type="SAM" id="Phobius"/>
    </source>
</evidence>
<dbReference type="Gene3D" id="1.25.40.10">
    <property type="entry name" value="Tetratricopeptide repeat domain"/>
    <property type="match status" value="2"/>
</dbReference>
<evidence type="ECO:0000313" key="5">
    <source>
        <dbReference type="Proteomes" id="UP000316096"/>
    </source>
</evidence>
<dbReference type="EMBL" id="VFOZ01000001">
    <property type="protein sequence ID" value="TQL96642.1"/>
    <property type="molecule type" value="Genomic_DNA"/>
</dbReference>
<feature type="transmembrane region" description="Helical" evidence="3">
    <location>
        <begin position="14"/>
        <end position="35"/>
    </location>
</feature>
<dbReference type="InterPro" id="IPR051012">
    <property type="entry name" value="CellSynth/LPSAsmb/PSIAsmb"/>
</dbReference>
<keyword evidence="5" id="KW-1185">Reference proteome</keyword>
<dbReference type="SMART" id="SM00028">
    <property type="entry name" value="TPR"/>
    <property type="match status" value="4"/>
</dbReference>
<dbReference type="Proteomes" id="UP000316096">
    <property type="component" value="Unassembled WGS sequence"/>
</dbReference>
<dbReference type="SUPFAM" id="SSF48452">
    <property type="entry name" value="TPR-like"/>
    <property type="match status" value="1"/>
</dbReference>
<evidence type="ECO:0000313" key="4">
    <source>
        <dbReference type="EMBL" id="TQL96642.1"/>
    </source>
</evidence>
<reference evidence="4 5" key="1">
    <citation type="submission" date="2019-06" db="EMBL/GenBank/DDBJ databases">
        <title>Sequencing the genomes of 1000 actinobacteria strains.</title>
        <authorList>
            <person name="Klenk H.-P."/>
        </authorList>
    </citation>
    <scope>NUCLEOTIDE SEQUENCE [LARGE SCALE GENOMIC DNA]</scope>
    <source>
        <strain evidence="4 5">DSM 102200</strain>
    </source>
</reference>
<dbReference type="AlphaFoldDB" id="A0A543CHQ9"/>
<sequence>MTVTHWKHLKRRHAAYAASVLTVALVALLVGGIAGRRRAPAPGTPAVTATGAIARYQQTLHDTPGDYRTWADLGAAYVQQARITVDPTYYPKADGALRRSLALDDTENYPAMVGMAALANARHDFAGAVRWGERAKKISPSNPDVFGTLGDAYTQLGDYPAATAAIGRMTALQPGVSSFTRASYELEQHGDVAGARRVLEQALQAAYTPADVAFCRYYLGELALHAGDLGQAAEQYGLARTADPTYVPALEGIAKTEALRGDSGSAVRDFQTVVGRIPQPQYVVEYAELLTSLKRGNEAARQRQVIDGEQRLFAANGVTDDLTASEYAADTGDAAGALAHARAEWARRRSVVVADALAWALHLNGKDTEALTYARQATRLGWRNAVFYQHKAAIEDAVGDTGAARADRATAQRANPHLDPAIPAIGRAT</sequence>
<organism evidence="4 5">
    <name type="scientific">Actinoallomurus bryophytorum</name>
    <dbReference type="NCBI Taxonomy" id="1490222"/>
    <lineage>
        <taxon>Bacteria</taxon>
        <taxon>Bacillati</taxon>
        <taxon>Actinomycetota</taxon>
        <taxon>Actinomycetes</taxon>
        <taxon>Streptosporangiales</taxon>
        <taxon>Thermomonosporaceae</taxon>
        <taxon>Actinoallomurus</taxon>
    </lineage>
</organism>
<dbReference type="InterPro" id="IPR011990">
    <property type="entry name" value="TPR-like_helical_dom_sf"/>
</dbReference>
<dbReference type="PANTHER" id="PTHR45586:SF1">
    <property type="entry name" value="LIPOPOLYSACCHARIDE ASSEMBLY PROTEIN B"/>
    <property type="match status" value="1"/>
</dbReference>
<keyword evidence="3" id="KW-0472">Membrane</keyword>